<evidence type="ECO:0000313" key="2">
    <source>
        <dbReference type="EMBL" id="TYH35216.1"/>
    </source>
</evidence>
<sequence length="110" mass="12108">MREMVNLKQQGTVEQFQDLFVGLLNQLHLPESYALSIFIGNLKVEIGYYLDLFAPAMLMEAFQLARKIEVLISHSGKGPPTVGVSSPRTVTSTPSISRHSSFPTKPDASS</sequence>
<organism evidence="2 3">
    <name type="scientific">Gossypium tomentosum</name>
    <name type="common">Hawaiian cotton</name>
    <name type="synonym">Gossypium sandvicense</name>
    <dbReference type="NCBI Taxonomy" id="34277"/>
    <lineage>
        <taxon>Eukaryota</taxon>
        <taxon>Viridiplantae</taxon>
        <taxon>Streptophyta</taxon>
        <taxon>Embryophyta</taxon>
        <taxon>Tracheophyta</taxon>
        <taxon>Spermatophyta</taxon>
        <taxon>Magnoliopsida</taxon>
        <taxon>eudicotyledons</taxon>
        <taxon>Gunneridae</taxon>
        <taxon>Pentapetalae</taxon>
        <taxon>rosids</taxon>
        <taxon>malvids</taxon>
        <taxon>Malvales</taxon>
        <taxon>Malvaceae</taxon>
        <taxon>Malvoideae</taxon>
        <taxon>Gossypium</taxon>
    </lineage>
</organism>
<gene>
    <name evidence="2" type="ORF">ES332_D13G178300v1</name>
</gene>
<feature type="compositionally biased region" description="Low complexity" evidence="1">
    <location>
        <begin position="79"/>
        <end position="95"/>
    </location>
</feature>
<evidence type="ECO:0000256" key="1">
    <source>
        <dbReference type="SAM" id="MobiDB-lite"/>
    </source>
</evidence>
<accession>A0A5D2I0B1</accession>
<reference evidence="2 3" key="1">
    <citation type="submission" date="2019-07" db="EMBL/GenBank/DDBJ databases">
        <title>WGS assembly of Gossypium tomentosum.</title>
        <authorList>
            <person name="Chen Z.J."/>
            <person name="Sreedasyam A."/>
            <person name="Ando A."/>
            <person name="Song Q."/>
            <person name="De L."/>
            <person name="Hulse-Kemp A."/>
            <person name="Ding M."/>
            <person name="Ye W."/>
            <person name="Kirkbride R."/>
            <person name="Jenkins J."/>
            <person name="Plott C."/>
            <person name="Lovell J."/>
            <person name="Lin Y.-M."/>
            <person name="Vaughn R."/>
            <person name="Liu B."/>
            <person name="Li W."/>
            <person name="Simpson S."/>
            <person name="Scheffler B."/>
            <person name="Saski C."/>
            <person name="Grover C."/>
            <person name="Hu G."/>
            <person name="Conover J."/>
            <person name="Carlson J."/>
            <person name="Shu S."/>
            <person name="Boston L."/>
            <person name="Williams M."/>
            <person name="Peterson D."/>
            <person name="Mcgee K."/>
            <person name="Jones D."/>
            <person name="Wendel J."/>
            <person name="Stelly D."/>
            <person name="Grimwood J."/>
            <person name="Schmutz J."/>
        </authorList>
    </citation>
    <scope>NUCLEOTIDE SEQUENCE [LARGE SCALE GENOMIC DNA]</scope>
    <source>
        <strain evidence="2">7179.01</strain>
    </source>
</reference>
<keyword evidence="3" id="KW-1185">Reference proteome</keyword>
<protein>
    <recommendedName>
        <fullName evidence="4">Retrotransposon gag domain-containing protein</fullName>
    </recommendedName>
</protein>
<dbReference type="EMBL" id="CM017635">
    <property type="protein sequence ID" value="TYH35216.1"/>
    <property type="molecule type" value="Genomic_DNA"/>
</dbReference>
<proteinExistence type="predicted"/>
<evidence type="ECO:0008006" key="4">
    <source>
        <dbReference type="Google" id="ProtNLM"/>
    </source>
</evidence>
<feature type="region of interest" description="Disordered" evidence="1">
    <location>
        <begin position="76"/>
        <end position="110"/>
    </location>
</feature>
<dbReference type="AlphaFoldDB" id="A0A5D2I0B1"/>
<name>A0A5D2I0B1_GOSTO</name>
<evidence type="ECO:0000313" key="3">
    <source>
        <dbReference type="Proteomes" id="UP000322667"/>
    </source>
</evidence>
<feature type="compositionally biased region" description="Polar residues" evidence="1">
    <location>
        <begin position="96"/>
        <end position="110"/>
    </location>
</feature>
<dbReference type="Proteomes" id="UP000322667">
    <property type="component" value="Chromosome D13"/>
</dbReference>